<evidence type="ECO:0000256" key="6">
    <source>
        <dbReference type="ARBA" id="ARBA00023136"/>
    </source>
</evidence>
<evidence type="ECO:0000256" key="2">
    <source>
        <dbReference type="ARBA" id="ARBA00009055"/>
    </source>
</evidence>
<dbReference type="GO" id="GO:0008320">
    <property type="term" value="F:protein transmembrane transporter activity"/>
    <property type="evidence" value="ECO:0007669"/>
    <property type="project" value="TreeGrafter"/>
</dbReference>
<evidence type="ECO:0000256" key="5">
    <source>
        <dbReference type="ARBA" id="ARBA00023065"/>
    </source>
</evidence>
<dbReference type="Pfam" id="PF03865">
    <property type="entry name" value="ShlB"/>
    <property type="match status" value="1"/>
</dbReference>
<dbReference type="Gene3D" id="2.40.160.50">
    <property type="entry name" value="membrane protein fhac: a member of the omp85/tpsb transporter family"/>
    <property type="match status" value="1"/>
</dbReference>
<dbReference type="PANTHER" id="PTHR34597">
    <property type="entry name" value="SLR1661 PROTEIN"/>
    <property type="match status" value="1"/>
</dbReference>
<keyword evidence="6" id="KW-0472">Membrane</keyword>
<evidence type="ECO:0000256" key="1">
    <source>
        <dbReference type="ARBA" id="ARBA00004442"/>
    </source>
</evidence>
<evidence type="ECO:0000313" key="11">
    <source>
        <dbReference type="EMBL" id="SYX88128.1"/>
    </source>
</evidence>
<sequence length="584" mass="63817">MPSLPPRRASTAAVARRLLDTLRPVSLCLLLGGLVAAQAAVAATADEELRQRERERLLREQLEARPDVRLEAAQPKEAEGRLPRNEKPCFAIRDIRLIGDAAEQFQWALRAANPSDDPAVGQCLGALGINLTMKRMQNAIIAKGYVTTRVMAEAQDLNSGILVLTVLPGRIGQVRFAEGTSGRANAWNAMPARPGELLNLRDIEQALENFKRVPTAEADIRIAPASASDAKPGESDVIIAWRQRLPARVSLSVDNGGSKTTGKYQGAVALSLDNPLSLNDLFYASFNHDLGGGTSGNKGSKGHTLHYSLPFGYWQLAFTSSEYDYHQTVAGVNQAFQYRGESRNNELRLSRLVYRDAVRKTTLWGSLWTRSSENFIDDTEILQQHRRMAGWQAGVGHREFIGPATLDLGLAYRRGTGAHSALAAPEEAFGDGTSRSKIITADAQLQVPFNAYGQRLRYIGGWRAQWNRTELVPQDRFSIGTRYSVRGFDGENILSADRGWTLSNELGLALGSSGQELYAGVDYGEVGGNSADYLVGRRLAGAVVGVRGGYRNLSYDWSWGTPLKKPDGFETANFTSAFTVALSF</sequence>
<dbReference type="PIRSF" id="PIRSF029745">
    <property type="entry name" value="FhaC"/>
    <property type="match status" value="1"/>
</dbReference>
<dbReference type="GO" id="GO:0006811">
    <property type="term" value="P:monoatomic ion transport"/>
    <property type="evidence" value="ECO:0007669"/>
    <property type="project" value="UniProtKB-KW"/>
</dbReference>
<evidence type="ECO:0000259" key="8">
    <source>
        <dbReference type="Pfam" id="PF03865"/>
    </source>
</evidence>
<keyword evidence="5" id="KW-0406">Ion transport</keyword>
<evidence type="ECO:0000313" key="12">
    <source>
        <dbReference type="Proteomes" id="UP000263595"/>
    </source>
</evidence>
<dbReference type="PANTHER" id="PTHR34597:SF3">
    <property type="entry name" value="OUTER MEMBRANE TRANSPORTER CDIB"/>
    <property type="match status" value="1"/>
</dbReference>
<evidence type="ECO:0000256" key="7">
    <source>
        <dbReference type="ARBA" id="ARBA00023237"/>
    </source>
</evidence>
<feature type="domain" description="ShlB POTRA" evidence="10">
    <location>
        <begin position="170"/>
        <end position="224"/>
    </location>
</feature>
<feature type="domain" description="Haemolysin activator HlyB C-terminal" evidence="8">
    <location>
        <begin position="233"/>
        <end position="548"/>
    </location>
</feature>
<dbReference type="Gene3D" id="3.10.20.310">
    <property type="entry name" value="membrane protein fhac"/>
    <property type="match status" value="1"/>
</dbReference>
<evidence type="ECO:0000259" key="9">
    <source>
        <dbReference type="Pfam" id="PF08479"/>
    </source>
</evidence>
<dbReference type="InterPro" id="IPR005565">
    <property type="entry name" value="Hemolysn_activator_HlyB_C"/>
</dbReference>
<dbReference type="Proteomes" id="UP000263595">
    <property type="component" value="Unassembled WGS sequence"/>
</dbReference>
<comment type="similarity">
    <text evidence="2">Belongs to the TPS (TC 1.B.20) family.</text>
</comment>
<gene>
    <name evidence="11" type="primary">cdib</name>
    <name evidence="11" type="ORF">CCOS865_00350</name>
</gene>
<dbReference type="InterPro" id="IPR027282">
    <property type="entry name" value="TPS"/>
</dbReference>
<keyword evidence="7" id="KW-0998">Cell outer membrane</keyword>
<dbReference type="GO" id="GO:0098046">
    <property type="term" value="C:type V protein secretion system complex"/>
    <property type="evidence" value="ECO:0007669"/>
    <property type="project" value="TreeGrafter"/>
</dbReference>
<dbReference type="Pfam" id="PF08479">
    <property type="entry name" value="POTRA_2"/>
    <property type="match status" value="1"/>
</dbReference>
<protein>
    <submittedName>
        <fullName evidence="11">Outer membrane transporter CdiB</fullName>
    </submittedName>
</protein>
<evidence type="ECO:0000256" key="3">
    <source>
        <dbReference type="ARBA" id="ARBA00022452"/>
    </source>
</evidence>
<proteinExistence type="inferred from homology"/>
<keyword evidence="4" id="KW-0812">Transmembrane</keyword>
<keyword evidence="5" id="KW-0813">Transport</keyword>
<evidence type="ECO:0000256" key="4">
    <source>
        <dbReference type="ARBA" id="ARBA00022692"/>
    </source>
</evidence>
<feature type="domain" description="Polypeptide-transport-associated ShlB-type" evidence="9">
    <location>
        <begin position="90"/>
        <end position="169"/>
    </location>
</feature>
<dbReference type="FunFam" id="2.40.160.50:FF:000009">
    <property type="entry name" value="Putative hemolysin activator protein"/>
    <property type="match status" value="1"/>
</dbReference>
<comment type="subcellular location">
    <subcellularLocation>
        <location evidence="1">Cell outer membrane</location>
    </subcellularLocation>
</comment>
<dbReference type="InterPro" id="IPR035251">
    <property type="entry name" value="ShlB_POTRA"/>
</dbReference>
<dbReference type="GO" id="GO:0009279">
    <property type="term" value="C:cell outer membrane"/>
    <property type="evidence" value="ECO:0007669"/>
    <property type="project" value="UniProtKB-SubCell"/>
</dbReference>
<dbReference type="GO" id="GO:0046819">
    <property type="term" value="P:protein secretion by the type V secretion system"/>
    <property type="evidence" value="ECO:0007669"/>
    <property type="project" value="TreeGrafter"/>
</dbReference>
<name>A0A383RP23_9PSED</name>
<keyword evidence="3" id="KW-1134">Transmembrane beta strand</keyword>
<dbReference type="Pfam" id="PF17287">
    <property type="entry name" value="POTRA_3"/>
    <property type="match status" value="1"/>
</dbReference>
<organism evidence="11 12">
    <name type="scientific">Pseudomonas reidholzensis</name>
    <dbReference type="NCBI Taxonomy" id="1785162"/>
    <lineage>
        <taxon>Bacteria</taxon>
        <taxon>Pseudomonadati</taxon>
        <taxon>Pseudomonadota</taxon>
        <taxon>Gammaproteobacteria</taxon>
        <taxon>Pseudomonadales</taxon>
        <taxon>Pseudomonadaceae</taxon>
        <taxon>Pseudomonas</taxon>
    </lineage>
</organism>
<reference evidence="12" key="1">
    <citation type="submission" date="2018-08" db="EMBL/GenBank/DDBJ databases">
        <authorList>
            <person name="Blom J."/>
        </authorList>
    </citation>
    <scope>NUCLEOTIDE SEQUENCE [LARGE SCALE GENOMIC DNA]</scope>
    <source>
        <strain evidence="12">CCOS 865</strain>
    </source>
</reference>
<dbReference type="InterPro" id="IPR051544">
    <property type="entry name" value="TPS_OM_transporter"/>
</dbReference>
<evidence type="ECO:0000259" key="10">
    <source>
        <dbReference type="Pfam" id="PF17287"/>
    </source>
</evidence>
<dbReference type="EMBL" id="UNOZ01000002">
    <property type="protein sequence ID" value="SYX88128.1"/>
    <property type="molecule type" value="Genomic_DNA"/>
</dbReference>
<keyword evidence="12" id="KW-1185">Reference proteome</keyword>
<dbReference type="AlphaFoldDB" id="A0A383RP23"/>
<dbReference type="RefSeq" id="WP_119137339.1">
    <property type="nucleotide sequence ID" value="NZ_CBCSFL010000002.1"/>
</dbReference>
<dbReference type="OrthoDB" id="290122at2"/>
<dbReference type="InterPro" id="IPR013686">
    <property type="entry name" value="Polypept-transport_assoc_ShlB"/>
</dbReference>
<accession>A0A383RP23</accession>